<name>A0A8S9XP08_APOLU</name>
<evidence type="ECO:0000256" key="7">
    <source>
        <dbReference type="ARBA" id="ARBA00022949"/>
    </source>
</evidence>
<dbReference type="GO" id="GO:0030182">
    <property type="term" value="P:neuron differentiation"/>
    <property type="evidence" value="ECO:0007669"/>
    <property type="project" value="UniProtKB-ARBA"/>
</dbReference>
<dbReference type="CDD" id="cd13194">
    <property type="entry name" value="FERM_C_ERM"/>
    <property type="match status" value="1"/>
</dbReference>
<dbReference type="SMART" id="SM00295">
    <property type="entry name" value="B41"/>
    <property type="match status" value="1"/>
</dbReference>
<dbReference type="GO" id="GO:0016028">
    <property type="term" value="C:rhabdomere"/>
    <property type="evidence" value="ECO:0007669"/>
    <property type="project" value="UniProtKB-SubCell"/>
</dbReference>
<dbReference type="PRINTS" id="PR00935">
    <property type="entry name" value="BAND41"/>
</dbReference>
<dbReference type="Pfam" id="PF00769">
    <property type="entry name" value="ERM_C"/>
    <property type="match status" value="1"/>
</dbReference>
<evidence type="ECO:0000256" key="8">
    <source>
        <dbReference type="ARBA" id="ARBA00023136"/>
    </source>
</evidence>
<dbReference type="GO" id="GO:0005902">
    <property type="term" value="C:microvillus"/>
    <property type="evidence" value="ECO:0007669"/>
    <property type="project" value="UniProtKB-SubCell"/>
</dbReference>
<evidence type="ECO:0000256" key="5">
    <source>
        <dbReference type="ARBA" id="ARBA00022025"/>
    </source>
</evidence>
<dbReference type="InterPro" id="IPR019749">
    <property type="entry name" value="Band_41_domain"/>
</dbReference>
<evidence type="ECO:0000256" key="6">
    <source>
        <dbReference type="ARBA" id="ARBA00022475"/>
    </source>
</evidence>
<dbReference type="Gene3D" id="3.10.20.90">
    <property type="entry name" value="Phosphatidylinositol 3-kinase Catalytic Subunit, Chain A, domain 1"/>
    <property type="match status" value="1"/>
</dbReference>
<evidence type="ECO:0000313" key="16">
    <source>
        <dbReference type="EMBL" id="KAF6210339.1"/>
    </source>
</evidence>
<dbReference type="SMART" id="SM01196">
    <property type="entry name" value="FERM_C"/>
    <property type="match status" value="1"/>
</dbReference>
<dbReference type="GO" id="GO:0005912">
    <property type="term" value="C:adherens junction"/>
    <property type="evidence" value="ECO:0007669"/>
    <property type="project" value="UniProtKB-SubCell"/>
</dbReference>
<comment type="caution">
    <text evidence="16">The sequence shown here is derived from an EMBL/GenBank/DDBJ whole genome shotgun (WGS) entry which is preliminary data.</text>
</comment>
<dbReference type="InterPro" id="IPR029071">
    <property type="entry name" value="Ubiquitin-like_domsf"/>
</dbReference>
<reference evidence="16" key="1">
    <citation type="journal article" date="2021" name="Mol. Ecol. Resour.">
        <title>Apolygus lucorum genome provides insights into omnivorousness and mesophyll feeding.</title>
        <authorList>
            <person name="Liu Y."/>
            <person name="Liu H."/>
            <person name="Wang H."/>
            <person name="Huang T."/>
            <person name="Liu B."/>
            <person name="Yang B."/>
            <person name="Yin L."/>
            <person name="Li B."/>
            <person name="Zhang Y."/>
            <person name="Zhang S."/>
            <person name="Jiang F."/>
            <person name="Zhang X."/>
            <person name="Ren Y."/>
            <person name="Wang B."/>
            <person name="Wang S."/>
            <person name="Lu Y."/>
            <person name="Wu K."/>
            <person name="Fan W."/>
            <person name="Wang G."/>
        </authorList>
    </citation>
    <scope>NUCLEOTIDE SEQUENCE</scope>
    <source>
        <strain evidence="16">12Hb</strain>
    </source>
</reference>
<dbReference type="InterPro" id="IPR035963">
    <property type="entry name" value="FERM_2"/>
</dbReference>
<keyword evidence="6" id="KW-1003">Cell membrane</keyword>
<evidence type="ECO:0000256" key="11">
    <source>
        <dbReference type="ARBA" id="ARBA00023273"/>
    </source>
</evidence>
<feature type="compositionally biased region" description="Acidic residues" evidence="14">
    <location>
        <begin position="541"/>
        <end position="550"/>
    </location>
</feature>
<evidence type="ECO:0000256" key="4">
    <source>
        <dbReference type="ARBA" id="ARBA00004536"/>
    </source>
</evidence>
<dbReference type="InterPro" id="IPR000798">
    <property type="entry name" value="Ez/rad/moesin-like"/>
</dbReference>
<organism evidence="16 17">
    <name type="scientific">Apolygus lucorum</name>
    <name type="common">Small green plant bug</name>
    <name type="synonym">Lygocoris lucorum</name>
    <dbReference type="NCBI Taxonomy" id="248454"/>
    <lineage>
        <taxon>Eukaryota</taxon>
        <taxon>Metazoa</taxon>
        <taxon>Ecdysozoa</taxon>
        <taxon>Arthropoda</taxon>
        <taxon>Hexapoda</taxon>
        <taxon>Insecta</taxon>
        <taxon>Pterygota</taxon>
        <taxon>Neoptera</taxon>
        <taxon>Paraneoptera</taxon>
        <taxon>Hemiptera</taxon>
        <taxon>Heteroptera</taxon>
        <taxon>Panheteroptera</taxon>
        <taxon>Cimicomorpha</taxon>
        <taxon>Miridae</taxon>
        <taxon>Mirini</taxon>
        <taxon>Apolygus</taxon>
    </lineage>
</organism>
<dbReference type="Pfam" id="PF09380">
    <property type="entry name" value="FERM_C"/>
    <property type="match status" value="1"/>
</dbReference>
<dbReference type="PROSITE" id="PS50057">
    <property type="entry name" value="FERM_3"/>
    <property type="match status" value="1"/>
</dbReference>
<dbReference type="Gene3D" id="1.20.80.10">
    <property type="match status" value="1"/>
</dbReference>
<dbReference type="InterPro" id="IPR019748">
    <property type="entry name" value="FERM_central"/>
</dbReference>
<dbReference type="SUPFAM" id="SSF48678">
    <property type="entry name" value="Moesin tail domain"/>
    <property type="match status" value="1"/>
</dbReference>
<dbReference type="PRINTS" id="PR00661">
    <property type="entry name" value="ERMFAMILY"/>
</dbReference>
<dbReference type="SUPFAM" id="SSF47031">
    <property type="entry name" value="Second domain of FERM"/>
    <property type="match status" value="1"/>
</dbReference>
<accession>A0A8S9XP08</accession>
<evidence type="ECO:0000256" key="9">
    <source>
        <dbReference type="ARBA" id="ARBA00023203"/>
    </source>
</evidence>
<keyword evidence="8" id="KW-0472">Membrane</keyword>
<keyword evidence="17" id="KW-1185">Reference proteome</keyword>
<dbReference type="InterPro" id="IPR019747">
    <property type="entry name" value="FERM_CS"/>
</dbReference>
<proteinExistence type="predicted"/>
<keyword evidence="9" id="KW-0009">Actin-binding</keyword>
<dbReference type="Gene3D" id="2.30.29.30">
    <property type="entry name" value="Pleckstrin-homology domain (PH domain)/Phosphotyrosine-binding domain (PTB)"/>
    <property type="match status" value="1"/>
</dbReference>
<dbReference type="Gene3D" id="6.10.360.10">
    <property type="match status" value="1"/>
</dbReference>
<dbReference type="InterPro" id="IPR011174">
    <property type="entry name" value="ERM"/>
</dbReference>
<dbReference type="PANTHER" id="PTHR23281">
    <property type="entry name" value="MERLIN/MOESIN/EZRIN/RADIXIN"/>
    <property type="match status" value="1"/>
</dbReference>
<dbReference type="GO" id="GO:0005856">
    <property type="term" value="C:cytoskeleton"/>
    <property type="evidence" value="ECO:0007669"/>
    <property type="project" value="UniProtKB-SubCell"/>
</dbReference>
<dbReference type="InterPro" id="IPR011259">
    <property type="entry name" value="ERM_C_dom"/>
</dbReference>
<dbReference type="Proteomes" id="UP000466442">
    <property type="component" value="Linkage Group LG5"/>
</dbReference>
<dbReference type="OrthoDB" id="6018897at2759"/>
<dbReference type="AlphaFoldDB" id="A0A8S9XP08"/>
<feature type="compositionally biased region" description="Basic and acidic residues" evidence="14">
    <location>
        <begin position="501"/>
        <end position="522"/>
    </location>
</feature>
<dbReference type="InterPro" id="IPR018980">
    <property type="entry name" value="FERM_PH-like_C"/>
</dbReference>
<dbReference type="GO" id="GO:0009887">
    <property type="term" value="P:animal organ morphogenesis"/>
    <property type="evidence" value="ECO:0007669"/>
    <property type="project" value="UniProtKB-ARBA"/>
</dbReference>
<dbReference type="Gene3D" id="1.20.5.450">
    <property type="match status" value="1"/>
</dbReference>
<keyword evidence="13" id="KW-0175">Coiled coil</keyword>
<dbReference type="InterPro" id="IPR000299">
    <property type="entry name" value="FERM_domain"/>
</dbReference>
<dbReference type="Pfam" id="PF20492">
    <property type="entry name" value="ERM_helical"/>
    <property type="match status" value="1"/>
</dbReference>
<evidence type="ECO:0000313" key="17">
    <source>
        <dbReference type="Proteomes" id="UP000466442"/>
    </source>
</evidence>
<dbReference type="InterPro" id="IPR041789">
    <property type="entry name" value="ERM_FERM_C"/>
</dbReference>
<dbReference type="GO" id="GO:0016324">
    <property type="term" value="C:apical plasma membrane"/>
    <property type="evidence" value="ECO:0007669"/>
    <property type="project" value="UniProtKB-ARBA"/>
</dbReference>
<evidence type="ECO:0000256" key="13">
    <source>
        <dbReference type="SAM" id="Coils"/>
    </source>
</evidence>
<dbReference type="EMBL" id="WIXP02000005">
    <property type="protein sequence ID" value="KAF6210339.1"/>
    <property type="molecule type" value="Genomic_DNA"/>
</dbReference>
<evidence type="ECO:0000256" key="10">
    <source>
        <dbReference type="ARBA" id="ARBA00023212"/>
    </source>
</evidence>
<protein>
    <recommendedName>
        <fullName evidence="5">Moesin/ezrin/radixin homolog 1</fullName>
    </recommendedName>
</protein>
<keyword evidence="7" id="KW-0965">Cell junction</keyword>
<dbReference type="CDD" id="cd17187">
    <property type="entry name" value="FERM_F1_ERM"/>
    <property type="match status" value="1"/>
</dbReference>
<evidence type="ECO:0000256" key="3">
    <source>
        <dbReference type="ARBA" id="ARBA00004245"/>
    </source>
</evidence>
<feature type="region of interest" description="Disordered" evidence="14">
    <location>
        <begin position="501"/>
        <end position="566"/>
    </location>
</feature>
<evidence type="ECO:0000256" key="12">
    <source>
        <dbReference type="ARBA" id="ARBA00043944"/>
    </source>
</evidence>
<dbReference type="PROSITE" id="PS00660">
    <property type="entry name" value="FERM_1"/>
    <property type="match status" value="1"/>
</dbReference>
<dbReference type="FunFam" id="3.10.20.90:FF:000013">
    <property type="entry name" value="radixin isoform X1"/>
    <property type="match status" value="1"/>
</dbReference>
<dbReference type="InterPro" id="IPR014352">
    <property type="entry name" value="FERM/acyl-CoA-bd_prot_sf"/>
</dbReference>
<evidence type="ECO:0000256" key="2">
    <source>
        <dbReference type="ARBA" id="ARBA00004202"/>
    </source>
</evidence>
<dbReference type="FunFam" id="2.30.29.30:FF:000003">
    <property type="entry name" value="Radixin isoform 1"/>
    <property type="match status" value="1"/>
</dbReference>
<comment type="subcellular location">
    <subcellularLocation>
        <location evidence="4">Cell junction</location>
        <location evidence="4">Adherens junction</location>
    </subcellularLocation>
    <subcellularLocation>
        <location evidence="2">Cell membrane</location>
        <topology evidence="2">Peripheral membrane protein</topology>
    </subcellularLocation>
    <subcellularLocation>
        <location evidence="1">Cell projection</location>
        <location evidence="1">Microvillus</location>
    </subcellularLocation>
    <subcellularLocation>
        <location evidence="12">Cell projection</location>
        <location evidence="12">Rhabdomere</location>
    </subcellularLocation>
    <subcellularLocation>
        <location evidence="3">Cytoplasm</location>
        <location evidence="3">Cytoskeleton</location>
    </subcellularLocation>
</comment>
<evidence type="ECO:0000259" key="15">
    <source>
        <dbReference type="PROSITE" id="PS50057"/>
    </source>
</evidence>
<evidence type="ECO:0000256" key="14">
    <source>
        <dbReference type="SAM" id="MobiDB-lite"/>
    </source>
</evidence>
<keyword evidence="10" id="KW-0206">Cytoskeleton</keyword>
<dbReference type="InterPro" id="IPR018979">
    <property type="entry name" value="FERM_N"/>
</dbReference>
<evidence type="ECO:0000256" key="1">
    <source>
        <dbReference type="ARBA" id="ARBA00004105"/>
    </source>
</evidence>
<dbReference type="PROSITE" id="PS00661">
    <property type="entry name" value="FERM_2"/>
    <property type="match status" value="1"/>
</dbReference>
<dbReference type="FunFam" id="1.20.80.10:FF:000002">
    <property type="entry name" value="radixin isoform X1"/>
    <property type="match status" value="1"/>
</dbReference>
<gene>
    <name evidence="16" type="ORF">GE061_013443</name>
</gene>
<dbReference type="InterPro" id="IPR008954">
    <property type="entry name" value="Moesin_tail_sf"/>
</dbReference>
<dbReference type="SUPFAM" id="SSF50729">
    <property type="entry name" value="PH domain-like"/>
    <property type="match status" value="1"/>
</dbReference>
<dbReference type="Pfam" id="PF00373">
    <property type="entry name" value="FERM_M"/>
    <property type="match status" value="1"/>
</dbReference>
<feature type="coiled-coil region" evidence="13">
    <location>
        <begin position="571"/>
        <end position="598"/>
    </location>
</feature>
<dbReference type="InterPro" id="IPR011993">
    <property type="entry name" value="PH-like_dom_sf"/>
</dbReference>
<dbReference type="Pfam" id="PF09379">
    <property type="entry name" value="FERM_N"/>
    <property type="match status" value="1"/>
</dbReference>
<dbReference type="CDD" id="cd14473">
    <property type="entry name" value="FERM_B-lobe"/>
    <property type="match status" value="1"/>
</dbReference>
<keyword evidence="11" id="KW-0966">Cell projection</keyword>
<feature type="domain" description="FERM" evidence="15">
    <location>
        <begin position="64"/>
        <end position="354"/>
    </location>
</feature>
<dbReference type="InterPro" id="IPR046810">
    <property type="entry name" value="ERM_helical"/>
</dbReference>
<dbReference type="GO" id="GO:0003779">
    <property type="term" value="F:actin binding"/>
    <property type="evidence" value="ECO:0007669"/>
    <property type="project" value="UniProtKB-KW"/>
</dbReference>
<sequence>MRGVACEVEKTSGSGDLPAILDQQSVELSPFSSNFSPRSSLRPTNNNFIAESCVVTTANMPKSMNVRVTTMDAELEFAIQQTTTGKQLFDQVVKTIGLREVWFFGLQYTDSKGDLTWIKLYKKVMSQDVKKENPLQFRFRAKFYPEDVADEIIQDITLRLFYLQVKNAILSDEIYCPPETSVLLGSYAVQARHGDFNKISHSPGFLANDRLLPQRVMDQHKMSKEEWEQNITTWWHEHKAMLREDAMMEYLKIAQDLEMYGVNYFEIRNKKGTELWLGVDALGLNIYEKDDKLTPKIGFPWSEIRNISFNDRKFIIKPIDKKAPDFVFFAARVRINKRILALCMGNHELYMRRRKPDTIDVQQMKAQAREEKLAKQQQREKLQSEIAAREKAEKKQQEYEEKIKSMQDEMEKRQQDLAEAQEMIRRLEEQLKQLQAAKEELEARQNELTAMMTRLEESKNLEAAERAKLEAEIMEKQEEVTRIQSVVELKDEETRRLQDEYEAVRRKQEEDEVESARKKQEEANAAILAATTPQHHHVTENDQDDNDDMPNGDVSRDLATDDNIVDPVEERRTLAERNERLHDQLKMLKQDLAQTRDETKETAMDKIHRENVRQGRDKYKTLREIRKGNTKRRVDQFENM</sequence>
<dbReference type="SUPFAM" id="SSF54236">
    <property type="entry name" value="Ubiquitin-like"/>
    <property type="match status" value="1"/>
</dbReference>
<keyword evidence="10" id="KW-0963">Cytoplasm</keyword>